<dbReference type="eggNOG" id="ENOG502ZY4Z">
    <property type="taxonomic scope" value="Bacteria"/>
</dbReference>
<dbReference type="Pfam" id="PF12675">
    <property type="entry name" value="DUF3795"/>
    <property type="match status" value="1"/>
</dbReference>
<dbReference type="PATRIC" id="fig|742738.3.peg.3471"/>
<dbReference type="HOGENOM" id="CLU_129665_1_0_9"/>
<accession>A0A096B4H3</accession>
<reference evidence="1 2" key="1">
    <citation type="submission" date="2011-08" db="EMBL/GenBank/DDBJ databases">
        <title>The Genome Sequence of Clostridium orbiscindens 1_3_50AFAA.</title>
        <authorList>
            <consortium name="The Broad Institute Genome Sequencing Platform"/>
            <person name="Earl A."/>
            <person name="Ward D."/>
            <person name="Feldgarden M."/>
            <person name="Gevers D."/>
            <person name="Daigneault M."/>
            <person name="Strauss J."/>
            <person name="Allen-Vercoe E."/>
            <person name="Young S.K."/>
            <person name="Zeng Q."/>
            <person name="Gargeya S."/>
            <person name="Fitzgerald M."/>
            <person name="Haas B."/>
            <person name="Abouelleil A."/>
            <person name="Alvarado L."/>
            <person name="Arachchi H.M."/>
            <person name="Berlin A."/>
            <person name="Brown A."/>
            <person name="Chapman S.B."/>
            <person name="Chen Z."/>
            <person name="Dunbar C."/>
            <person name="Freedman E."/>
            <person name="Gearin G."/>
            <person name="Gellesch M."/>
            <person name="Goldberg J."/>
            <person name="Griggs A."/>
            <person name="Gujja S."/>
            <person name="Heiman D."/>
            <person name="Howarth C."/>
            <person name="Larson L."/>
            <person name="Lui A."/>
            <person name="MacDonald P.J.P."/>
            <person name="Montmayeur A."/>
            <person name="Murphy C."/>
            <person name="Neiman D."/>
            <person name="Pearson M."/>
            <person name="Priest M."/>
            <person name="Roberts A."/>
            <person name="Saif S."/>
            <person name="Shea T."/>
            <person name="Shenoy N."/>
            <person name="Sisk P."/>
            <person name="Stolte C."/>
            <person name="Sykes S."/>
            <person name="Wortman J."/>
            <person name="Nusbaum C."/>
            <person name="Birren B."/>
        </authorList>
    </citation>
    <scope>NUCLEOTIDE SEQUENCE [LARGE SCALE GENOMIC DNA]</scope>
    <source>
        <strain evidence="1 2">1_3_50AFAA</strain>
    </source>
</reference>
<evidence type="ECO:0000313" key="2">
    <source>
        <dbReference type="Proteomes" id="UP000029585"/>
    </source>
</evidence>
<organism evidence="1 2">
    <name type="scientific">Flavonifractor plautii 1_3_50AFAA</name>
    <dbReference type="NCBI Taxonomy" id="742738"/>
    <lineage>
        <taxon>Bacteria</taxon>
        <taxon>Bacillati</taxon>
        <taxon>Bacillota</taxon>
        <taxon>Clostridia</taxon>
        <taxon>Eubacteriales</taxon>
        <taxon>Oscillospiraceae</taxon>
        <taxon>Flavonifractor</taxon>
    </lineage>
</organism>
<keyword evidence="2" id="KW-1185">Reference proteome</keyword>
<dbReference type="InterPro" id="IPR024227">
    <property type="entry name" value="DUF3795"/>
</dbReference>
<sequence length="135" mass="14456">MIMPDAIPPELLAPCGMNCQVCYRHLTPRRACLGCRGGASNKPPHCRDCALKACAAERGVAFCAACSRFPCKSMAALEKTYQKRWGISLAETGRRAAAGEAEALLAGQRRRWLCTCGGVISLHDGVCSECGRPVD</sequence>
<proteinExistence type="predicted"/>
<dbReference type="EMBL" id="ADLO01000102">
    <property type="protein sequence ID" value="KGF53831.1"/>
    <property type="molecule type" value="Genomic_DNA"/>
</dbReference>
<dbReference type="AlphaFoldDB" id="A0A096B4H3"/>
<evidence type="ECO:0008006" key="3">
    <source>
        <dbReference type="Google" id="ProtNLM"/>
    </source>
</evidence>
<dbReference type="Proteomes" id="UP000029585">
    <property type="component" value="Unassembled WGS sequence"/>
</dbReference>
<protein>
    <recommendedName>
        <fullName evidence="3">DUF3795 domain-containing protein</fullName>
    </recommendedName>
</protein>
<evidence type="ECO:0000313" key="1">
    <source>
        <dbReference type="EMBL" id="KGF53831.1"/>
    </source>
</evidence>
<gene>
    <name evidence="1" type="ORF">HMPREF9460_03372</name>
</gene>
<name>A0A096B4H3_FLAPL</name>
<comment type="caution">
    <text evidence="1">The sequence shown here is derived from an EMBL/GenBank/DDBJ whole genome shotgun (WGS) entry which is preliminary data.</text>
</comment>